<dbReference type="OrthoDB" id="5519028at2"/>
<dbReference type="AlphaFoldDB" id="A0A2S2DFD1"/>
<evidence type="ECO:0000259" key="12">
    <source>
        <dbReference type="PROSITE" id="PS50110"/>
    </source>
</evidence>
<dbReference type="InterPro" id="IPR036641">
    <property type="entry name" value="HPT_dom_sf"/>
</dbReference>
<keyword evidence="15" id="KW-1185">Reference proteome</keyword>
<proteinExistence type="predicted"/>
<dbReference type="Gene3D" id="1.20.120.160">
    <property type="entry name" value="HPT domain"/>
    <property type="match status" value="1"/>
</dbReference>
<name>A0A2S2DFD1_9BURK</name>
<keyword evidence="5" id="KW-0547">Nucleotide-binding</keyword>
<protein>
    <recommendedName>
        <fullName evidence="16">Response regulator</fullName>
    </recommendedName>
</protein>
<gene>
    <name evidence="14" type="ORF">DIR46_06095</name>
</gene>
<dbReference type="SUPFAM" id="SSF52172">
    <property type="entry name" value="CheY-like"/>
    <property type="match status" value="1"/>
</dbReference>
<evidence type="ECO:0000256" key="3">
    <source>
        <dbReference type="ARBA" id="ARBA00022553"/>
    </source>
</evidence>
<feature type="modified residue" description="Phosphohistidine" evidence="10">
    <location>
        <position position="253"/>
    </location>
</feature>
<dbReference type="CDD" id="cd17546">
    <property type="entry name" value="REC_hyHK_CKI1_RcsC-like"/>
    <property type="match status" value="1"/>
</dbReference>
<evidence type="ECO:0000256" key="10">
    <source>
        <dbReference type="PROSITE-ProRule" id="PRU00110"/>
    </source>
</evidence>
<keyword evidence="9" id="KW-0472">Membrane</keyword>
<organism evidence="14 15">
    <name type="scientific">Massilia oculi</name>
    <dbReference type="NCBI Taxonomy" id="945844"/>
    <lineage>
        <taxon>Bacteria</taxon>
        <taxon>Pseudomonadati</taxon>
        <taxon>Pseudomonadota</taxon>
        <taxon>Betaproteobacteria</taxon>
        <taxon>Burkholderiales</taxon>
        <taxon>Oxalobacteraceae</taxon>
        <taxon>Telluria group</taxon>
        <taxon>Massilia</taxon>
    </lineage>
</organism>
<comment type="subcellular location">
    <subcellularLocation>
        <location evidence="1">Cell membrane</location>
        <topology evidence="1">Multi-pass membrane protein</topology>
    </subcellularLocation>
</comment>
<evidence type="ECO:0008006" key="16">
    <source>
        <dbReference type="Google" id="ProtNLM"/>
    </source>
</evidence>
<feature type="domain" description="HPt" evidence="13">
    <location>
        <begin position="214"/>
        <end position="305"/>
    </location>
</feature>
<evidence type="ECO:0000256" key="6">
    <source>
        <dbReference type="ARBA" id="ARBA00022840"/>
    </source>
</evidence>
<dbReference type="EMBL" id="CP029343">
    <property type="protein sequence ID" value="AWL04044.1"/>
    <property type="molecule type" value="Genomic_DNA"/>
</dbReference>
<sequence length="402" mass="42064">MLMVTAAGSEMLLADYDGNLAAPFAGVLTKPVTPRLIEEAVLRARSAAPETMRAPRPQRLAGMRILLVEDNALNRQVAGELLESEGAAVVMAHDGSQGLDYLSSCEALPDAVLMDMQMPVMDGIEATRRIRSRLGGALPIIAMTANAGAADRQRCIEAGMNEHLGKPIDLEALVHALRPAGLQVQGGTDGEATLTLRSTNADAMQGVLARFGGDVAIYLRSLDAFLPEAEVLMEQARAALARADLVAAAAALHGLKGAAGTVGARDLTDALTAAERASRAGADASELLRLLDENGQCTNERLRAACAGLRQAALPYMAAPRQEQGGTTVVDMSQLDDLLATGNMRALALAEQLMAQATPGSRLALFASQVRDFDFASARITLATLRQTGMRGADGSESAPAE</sequence>
<feature type="modified residue" description="4-aspartylphosphate" evidence="11">
    <location>
        <position position="115"/>
    </location>
</feature>
<keyword evidence="2" id="KW-1003">Cell membrane</keyword>
<dbReference type="GO" id="GO:0005524">
    <property type="term" value="F:ATP binding"/>
    <property type="evidence" value="ECO:0007669"/>
    <property type="project" value="UniProtKB-KW"/>
</dbReference>
<evidence type="ECO:0000256" key="11">
    <source>
        <dbReference type="PROSITE-ProRule" id="PRU00169"/>
    </source>
</evidence>
<evidence type="ECO:0000313" key="15">
    <source>
        <dbReference type="Proteomes" id="UP000245820"/>
    </source>
</evidence>
<dbReference type="InterPro" id="IPR001789">
    <property type="entry name" value="Sig_transdc_resp-reg_receiver"/>
</dbReference>
<dbReference type="GO" id="GO:0004672">
    <property type="term" value="F:protein kinase activity"/>
    <property type="evidence" value="ECO:0007669"/>
    <property type="project" value="UniProtKB-ARBA"/>
</dbReference>
<dbReference type="SMART" id="SM00448">
    <property type="entry name" value="REC"/>
    <property type="match status" value="1"/>
</dbReference>
<evidence type="ECO:0000256" key="1">
    <source>
        <dbReference type="ARBA" id="ARBA00004651"/>
    </source>
</evidence>
<dbReference type="GO" id="GO:0005886">
    <property type="term" value="C:plasma membrane"/>
    <property type="evidence" value="ECO:0007669"/>
    <property type="project" value="UniProtKB-SubCell"/>
</dbReference>
<evidence type="ECO:0000256" key="5">
    <source>
        <dbReference type="ARBA" id="ARBA00022741"/>
    </source>
</evidence>
<reference evidence="14 15" key="1">
    <citation type="submission" date="2018-05" db="EMBL/GenBank/DDBJ databases">
        <title>Complete genome sequence of Massilia oculi sp. nov. CCUG 43427T (=DSM 26321T), the type strain of M. oculi, and comparison with genome sequences of other Massilia strains.</title>
        <authorList>
            <person name="Zhu B."/>
        </authorList>
    </citation>
    <scope>NUCLEOTIDE SEQUENCE [LARGE SCALE GENOMIC DNA]</scope>
    <source>
        <strain evidence="14 15">CCUG 43427</strain>
    </source>
</reference>
<dbReference type="InterPro" id="IPR008207">
    <property type="entry name" value="Sig_transdc_His_kin_Hpt_dom"/>
</dbReference>
<evidence type="ECO:0000259" key="13">
    <source>
        <dbReference type="PROSITE" id="PS50894"/>
    </source>
</evidence>
<dbReference type="PANTHER" id="PTHR45339:SF1">
    <property type="entry name" value="HYBRID SIGNAL TRANSDUCTION HISTIDINE KINASE J"/>
    <property type="match status" value="1"/>
</dbReference>
<evidence type="ECO:0000256" key="8">
    <source>
        <dbReference type="ARBA" id="ARBA00023012"/>
    </source>
</evidence>
<accession>A0A2S2DFD1</accession>
<dbReference type="PROSITE" id="PS50110">
    <property type="entry name" value="RESPONSE_REGULATORY"/>
    <property type="match status" value="1"/>
</dbReference>
<feature type="domain" description="Response regulatory" evidence="12">
    <location>
        <begin position="64"/>
        <end position="181"/>
    </location>
</feature>
<keyword evidence="6" id="KW-0067">ATP-binding</keyword>
<keyword evidence="7" id="KW-1133">Transmembrane helix</keyword>
<keyword evidence="4" id="KW-0812">Transmembrane</keyword>
<evidence type="ECO:0000313" key="14">
    <source>
        <dbReference type="EMBL" id="AWL04044.1"/>
    </source>
</evidence>
<keyword evidence="3 11" id="KW-0597">Phosphoprotein</keyword>
<dbReference type="Pfam" id="PF00072">
    <property type="entry name" value="Response_reg"/>
    <property type="match status" value="1"/>
</dbReference>
<dbReference type="SUPFAM" id="SSF47226">
    <property type="entry name" value="Histidine-containing phosphotransfer domain, HPT domain"/>
    <property type="match status" value="1"/>
</dbReference>
<keyword evidence="8" id="KW-0902">Two-component regulatory system</keyword>
<evidence type="ECO:0000256" key="4">
    <source>
        <dbReference type="ARBA" id="ARBA00022692"/>
    </source>
</evidence>
<dbReference type="Gene3D" id="3.40.50.2300">
    <property type="match status" value="1"/>
</dbReference>
<dbReference type="KEGG" id="mtim:DIR46_06095"/>
<dbReference type="GO" id="GO:0000160">
    <property type="term" value="P:phosphorelay signal transduction system"/>
    <property type="evidence" value="ECO:0007669"/>
    <property type="project" value="UniProtKB-KW"/>
</dbReference>
<dbReference type="InterPro" id="IPR011006">
    <property type="entry name" value="CheY-like_superfamily"/>
</dbReference>
<dbReference type="PROSITE" id="PS50894">
    <property type="entry name" value="HPT"/>
    <property type="match status" value="1"/>
</dbReference>
<dbReference type="Pfam" id="PF01627">
    <property type="entry name" value="Hpt"/>
    <property type="match status" value="1"/>
</dbReference>
<evidence type="ECO:0000256" key="9">
    <source>
        <dbReference type="ARBA" id="ARBA00023136"/>
    </source>
</evidence>
<evidence type="ECO:0000256" key="2">
    <source>
        <dbReference type="ARBA" id="ARBA00022475"/>
    </source>
</evidence>
<evidence type="ECO:0000256" key="7">
    <source>
        <dbReference type="ARBA" id="ARBA00022989"/>
    </source>
</evidence>
<dbReference type="PANTHER" id="PTHR45339">
    <property type="entry name" value="HYBRID SIGNAL TRANSDUCTION HISTIDINE KINASE J"/>
    <property type="match status" value="1"/>
</dbReference>
<dbReference type="Proteomes" id="UP000245820">
    <property type="component" value="Chromosome"/>
</dbReference>